<organism evidence="2 3">
    <name type="scientific">Butyricimonas virosa</name>
    <dbReference type="NCBI Taxonomy" id="544645"/>
    <lineage>
        <taxon>Bacteria</taxon>
        <taxon>Pseudomonadati</taxon>
        <taxon>Bacteroidota</taxon>
        <taxon>Bacteroidia</taxon>
        <taxon>Bacteroidales</taxon>
        <taxon>Odoribacteraceae</taxon>
        <taxon>Butyricimonas</taxon>
    </lineage>
</organism>
<dbReference type="InterPro" id="IPR049458">
    <property type="entry name" value="EpsG-like"/>
</dbReference>
<feature type="transmembrane region" description="Helical" evidence="1">
    <location>
        <begin position="180"/>
        <end position="207"/>
    </location>
</feature>
<keyword evidence="1" id="KW-1133">Transmembrane helix</keyword>
<feature type="transmembrane region" description="Helical" evidence="1">
    <location>
        <begin position="328"/>
        <end position="345"/>
    </location>
</feature>
<gene>
    <name evidence="2" type="ORF">DXA50_12110</name>
</gene>
<dbReference type="OrthoDB" id="1551175at2"/>
<dbReference type="RefSeq" id="WP_117775145.1">
    <property type="nucleotide sequence ID" value="NZ_CAUEFF010000056.1"/>
</dbReference>
<dbReference type="AlphaFoldDB" id="A0A413ILQ3"/>
<feature type="transmembrane region" description="Helical" evidence="1">
    <location>
        <begin position="303"/>
        <end position="322"/>
    </location>
</feature>
<evidence type="ECO:0000256" key="1">
    <source>
        <dbReference type="SAM" id="Phobius"/>
    </source>
</evidence>
<evidence type="ECO:0000313" key="3">
    <source>
        <dbReference type="Proteomes" id="UP000286063"/>
    </source>
</evidence>
<sequence length="384" mass="44408">MYLIPRIVGVGTYALLLIIVYYLIPRMKNWFISLDVYTIVLALMGFFYVPMDGSDLTRIYPVLQLYAQYALDDPDSWTAIMASGTPMAALYYHVLGNLGDERWLPFVNACLTYGLCFALLKAICKRKQVLKKDIALVLLFFMSRGLLMMTIANIRTMLSLAIVAYCIYKLLVERKRGIKYFPLLIVAALIHTVGMAAVMIFIIYYILKGSKGRNRLFTTLGAFIFVVVSYVYGRNYIYLAIDKGENYLAYSQASTGYFYIWEFILSLIVIFVTLFILFVYYLKINRKFGLEEYKKEKEDYSAFVRFMLFLTLSDLAAIWIEFNIGLRLSWLIAILDMPLLLLILVSKRCPDTFKYRLRNLIKIVSFTLLFIACVRGDLCSLKFV</sequence>
<feature type="transmembrane region" description="Helical" evidence="1">
    <location>
        <begin position="357"/>
        <end position="378"/>
    </location>
</feature>
<reference evidence="2 3" key="1">
    <citation type="submission" date="2018-08" db="EMBL/GenBank/DDBJ databases">
        <title>A genome reference for cultivated species of the human gut microbiota.</title>
        <authorList>
            <person name="Zou Y."/>
            <person name="Xue W."/>
            <person name="Luo G."/>
        </authorList>
    </citation>
    <scope>NUCLEOTIDE SEQUENCE [LARGE SCALE GENOMIC DNA]</scope>
    <source>
        <strain evidence="2 3">OF02-7</strain>
    </source>
</reference>
<comment type="caution">
    <text evidence="2">The sequence shown here is derived from an EMBL/GenBank/DDBJ whole genome shotgun (WGS) entry which is preliminary data.</text>
</comment>
<feature type="transmembrane region" description="Helical" evidence="1">
    <location>
        <begin position="219"/>
        <end position="238"/>
    </location>
</feature>
<name>A0A413ILQ3_9BACT</name>
<evidence type="ECO:0000313" key="2">
    <source>
        <dbReference type="EMBL" id="RGY16026.1"/>
    </source>
</evidence>
<keyword evidence="1" id="KW-0812">Transmembrane</keyword>
<accession>A0A413ILQ3</accession>
<proteinExistence type="predicted"/>
<dbReference type="EMBL" id="QSCR01000021">
    <property type="protein sequence ID" value="RGY16026.1"/>
    <property type="molecule type" value="Genomic_DNA"/>
</dbReference>
<dbReference type="Proteomes" id="UP000286063">
    <property type="component" value="Unassembled WGS sequence"/>
</dbReference>
<feature type="transmembrane region" description="Helical" evidence="1">
    <location>
        <begin position="31"/>
        <end position="51"/>
    </location>
</feature>
<evidence type="ECO:0008006" key="4">
    <source>
        <dbReference type="Google" id="ProtNLM"/>
    </source>
</evidence>
<protein>
    <recommendedName>
        <fullName evidence="4">EpsG family protein</fullName>
    </recommendedName>
</protein>
<keyword evidence="1" id="KW-0472">Membrane</keyword>
<feature type="transmembrane region" description="Helical" evidence="1">
    <location>
        <begin position="135"/>
        <end position="168"/>
    </location>
</feature>
<feature type="transmembrane region" description="Helical" evidence="1">
    <location>
        <begin position="103"/>
        <end position="123"/>
    </location>
</feature>
<dbReference type="Pfam" id="PF14897">
    <property type="entry name" value="EpsG"/>
    <property type="match status" value="1"/>
</dbReference>
<feature type="transmembrane region" description="Helical" evidence="1">
    <location>
        <begin position="258"/>
        <end position="282"/>
    </location>
</feature>
<feature type="transmembrane region" description="Helical" evidence="1">
    <location>
        <begin position="6"/>
        <end position="24"/>
    </location>
</feature>